<name>A0A078B2F5_STYLE</name>
<evidence type="ECO:0000313" key="4">
    <source>
        <dbReference type="Proteomes" id="UP000039865"/>
    </source>
</evidence>
<dbReference type="AlphaFoldDB" id="A0A078B2F5"/>
<organism evidence="3 4">
    <name type="scientific">Stylonychia lemnae</name>
    <name type="common">Ciliate</name>
    <dbReference type="NCBI Taxonomy" id="5949"/>
    <lineage>
        <taxon>Eukaryota</taxon>
        <taxon>Sar</taxon>
        <taxon>Alveolata</taxon>
        <taxon>Ciliophora</taxon>
        <taxon>Intramacronucleata</taxon>
        <taxon>Spirotrichea</taxon>
        <taxon>Stichotrichia</taxon>
        <taxon>Sporadotrichida</taxon>
        <taxon>Oxytrichidae</taxon>
        <taxon>Stylonychinae</taxon>
        <taxon>Stylonychia</taxon>
    </lineage>
</organism>
<keyword evidence="1" id="KW-0175">Coiled coil</keyword>
<reference evidence="3 4" key="1">
    <citation type="submission" date="2014-06" db="EMBL/GenBank/DDBJ databases">
        <authorList>
            <person name="Swart Estienne"/>
        </authorList>
    </citation>
    <scope>NUCLEOTIDE SEQUENCE [LARGE SCALE GENOMIC DNA]</scope>
    <source>
        <strain evidence="3 4">130c</strain>
    </source>
</reference>
<evidence type="ECO:0000256" key="2">
    <source>
        <dbReference type="SAM" id="MobiDB-lite"/>
    </source>
</evidence>
<evidence type="ECO:0000313" key="3">
    <source>
        <dbReference type="EMBL" id="CDW87663.1"/>
    </source>
</evidence>
<protein>
    <submittedName>
        <fullName evidence="3">Uncharacterized protein</fullName>
    </submittedName>
</protein>
<feature type="region of interest" description="Disordered" evidence="2">
    <location>
        <begin position="1"/>
        <end position="24"/>
    </location>
</feature>
<gene>
    <name evidence="3" type="primary">Contig10756.g542</name>
    <name evidence="3" type="ORF">STYLEM_16773</name>
</gene>
<feature type="region of interest" description="Disordered" evidence="2">
    <location>
        <begin position="347"/>
        <end position="366"/>
    </location>
</feature>
<feature type="coiled-coil region" evidence="1">
    <location>
        <begin position="168"/>
        <end position="198"/>
    </location>
</feature>
<keyword evidence="4" id="KW-1185">Reference proteome</keyword>
<feature type="region of interest" description="Disordered" evidence="2">
    <location>
        <begin position="117"/>
        <end position="161"/>
    </location>
</feature>
<dbReference type="Proteomes" id="UP000039865">
    <property type="component" value="Unassembled WGS sequence"/>
</dbReference>
<proteinExistence type="predicted"/>
<accession>A0A078B2F5</accession>
<sequence length="457" mass="52173">MQPISDGVKYPPQYSTFGNQNSNNDLNEIQYTGRQYHEQAYDFEISKEQSEVQNIPHNNLQMTLTERLKKLDTDEMRSSGIVLSKNYNESMKSSSLKLQKNDSLRLSATFKGSINENADEDQVLNSPRIHKQMSNGNQENRSSVNTSQRGPYYNPIRTSQDHTARMSINVKERDSVDIKDAINELKQQEQLYQLAEQAKHSYFKKPKSKFSDTILATENPFEINKNKTKIEVEDVIPSLSQQSIQKKRLNEANLRTLKGNQQFIPQTPSLKDVELMSITSKADSVKQTQMNSDAKSSYLDVIKEESDSRRSRFYNQSISNIYNNGSSNLSQDNKSVILDFNQPNFDKQTVKSDQTNNASKQQKSTSNALSKRLLEYELILKSTRKYSSLRGENEAAIKPKNANKTSFSLIKRRAKAALLQSENFISNISYKLAAVELTSNDKQQQSLNLLEQCSTTY</sequence>
<dbReference type="EMBL" id="CCKQ01015820">
    <property type="protein sequence ID" value="CDW87663.1"/>
    <property type="molecule type" value="Genomic_DNA"/>
</dbReference>
<evidence type="ECO:0000256" key="1">
    <source>
        <dbReference type="SAM" id="Coils"/>
    </source>
</evidence>
<feature type="compositionally biased region" description="Polar residues" evidence="2">
    <location>
        <begin position="13"/>
        <end position="24"/>
    </location>
</feature>
<dbReference type="InParanoid" id="A0A078B2F5"/>
<feature type="compositionally biased region" description="Polar residues" evidence="2">
    <location>
        <begin position="132"/>
        <end position="149"/>
    </location>
</feature>